<name>A0A8C2I3Y8_CYPCA</name>
<accession>A0A8C2I3Y8</accession>
<dbReference type="Proteomes" id="UP000694701">
    <property type="component" value="Unplaced"/>
</dbReference>
<proteinExistence type="predicted"/>
<reference evidence="1" key="1">
    <citation type="submission" date="2025-08" db="UniProtKB">
        <authorList>
            <consortium name="Ensembl"/>
        </authorList>
    </citation>
    <scope>IDENTIFICATION</scope>
</reference>
<protein>
    <submittedName>
        <fullName evidence="1">Uncharacterized protein</fullName>
    </submittedName>
</protein>
<evidence type="ECO:0000313" key="1">
    <source>
        <dbReference type="Ensembl" id="ENSCCRP00020073955.1"/>
    </source>
</evidence>
<organism evidence="1 2">
    <name type="scientific">Cyprinus carpio</name>
    <name type="common">Common carp</name>
    <dbReference type="NCBI Taxonomy" id="7962"/>
    <lineage>
        <taxon>Eukaryota</taxon>
        <taxon>Metazoa</taxon>
        <taxon>Chordata</taxon>
        <taxon>Craniata</taxon>
        <taxon>Vertebrata</taxon>
        <taxon>Euteleostomi</taxon>
        <taxon>Actinopterygii</taxon>
        <taxon>Neopterygii</taxon>
        <taxon>Teleostei</taxon>
        <taxon>Ostariophysi</taxon>
        <taxon>Cypriniformes</taxon>
        <taxon>Cyprinidae</taxon>
        <taxon>Cyprininae</taxon>
        <taxon>Cyprinus</taxon>
    </lineage>
</organism>
<evidence type="ECO:0000313" key="2">
    <source>
        <dbReference type="Proteomes" id="UP000694701"/>
    </source>
</evidence>
<dbReference type="AlphaFoldDB" id="A0A8C2I3Y8"/>
<sequence length="89" mass="10328">IILKPSKMKGSFFFIRTDLEKFSIASLALHKLASQYLKRECSGAPSEEQRDSRNVWANYRNQISDPVKTFRAQKDLQLKKVNTSRDTLH</sequence>
<dbReference type="Ensembl" id="ENSCCRT00020081163.1">
    <property type="protein sequence ID" value="ENSCCRP00020073955.1"/>
    <property type="gene ID" value="ENSCCRG00020034506.1"/>
</dbReference>